<protein>
    <recommendedName>
        <fullName evidence="3">DNA alkylation repair enzyme</fullName>
    </recommendedName>
</protein>
<evidence type="ECO:0008006" key="3">
    <source>
        <dbReference type="Google" id="ProtNLM"/>
    </source>
</evidence>
<evidence type="ECO:0000313" key="2">
    <source>
        <dbReference type="Proteomes" id="UP000004931"/>
    </source>
</evidence>
<dbReference type="InterPro" id="IPR016024">
    <property type="entry name" value="ARM-type_fold"/>
</dbReference>
<organism evidence="1 2">
    <name type="scientific">marine gamma proteobacterium HTCC2143</name>
    <dbReference type="NCBI Taxonomy" id="247633"/>
    <lineage>
        <taxon>Bacteria</taxon>
        <taxon>Pseudomonadati</taxon>
        <taxon>Pseudomonadota</taxon>
        <taxon>Gammaproteobacteria</taxon>
        <taxon>Cellvibrionales</taxon>
        <taxon>Spongiibacteraceae</taxon>
        <taxon>BD1-7 clade</taxon>
    </lineage>
</organism>
<evidence type="ECO:0000313" key="1">
    <source>
        <dbReference type="EMBL" id="EAW32438.1"/>
    </source>
</evidence>
<dbReference type="Pfam" id="PF08713">
    <property type="entry name" value="DNA_alkylation"/>
    <property type="match status" value="1"/>
</dbReference>
<dbReference type="EMBL" id="AAVT01000001">
    <property type="protein sequence ID" value="EAW32438.1"/>
    <property type="molecule type" value="Genomic_DNA"/>
</dbReference>
<proteinExistence type="predicted"/>
<dbReference type="eggNOG" id="COG4335">
    <property type="taxonomic scope" value="Bacteria"/>
</dbReference>
<keyword evidence="2" id="KW-1185">Reference proteome</keyword>
<reference evidence="1 2" key="1">
    <citation type="journal article" date="2010" name="J. Bacteriol.">
        <title>Genome sequence of the oligotrophic marine Gammaproteobacterium HTCC2143, isolated from the Oregon Coast.</title>
        <authorList>
            <person name="Oh H.M."/>
            <person name="Kang I."/>
            <person name="Ferriera S."/>
            <person name="Giovannoni S.J."/>
            <person name="Cho J.C."/>
        </authorList>
    </citation>
    <scope>NUCLEOTIDE SEQUENCE [LARGE SCALE GENOMIC DNA]</scope>
    <source>
        <strain evidence="1 2">HTCC2143</strain>
    </source>
</reference>
<dbReference type="Proteomes" id="UP000004931">
    <property type="component" value="Unassembled WGS sequence"/>
</dbReference>
<comment type="caution">
    <text evidence="1">The sequence shown here is derived from an EMBL/GenBank/DDBJ whole genome shotgun (WGS) entry which is preliminary data.</text>
</comment>
<dbReference type="STRING" id="247633.GP2143_14321"/>
<dbReference type="InterPro" id="IPR014825">
    <property type="entry name" value="DNA_alkylation"/>
</dbReference>
<dbReference type="SUPFAM" id="SSF48371">
    <property type="entry name" value="ARM repeat"/>
    <property type="match status" value="1"/>
</dbReference>
<dbReference type="Gene3D" id="1.25.40.290">
    <property type="entry name" value="ARM repeat domains"/>
    <property type="match status" value="1"/>
</dbReference>
<dbReference type="AlphaFoldDB" id="A0Y8I4"/>
<gene>
    <name evidence="1" type="ORF">GP2143_14321</name>
</gene>
<accession>A0Y8I4</accession>
<sequence length="377" mass="43127">MAIKAEPTFSLKDQLFNATSLSKLSDALDQTRLRYQRKKFEKEILDAFPNLELKARIDWMVTVLAGYLPDEFEAAIEILENALPSPLDPKKTDDDFGEFIWAVPGEYVARFGCTDLHLESSLDFLRKSTMRFTAENSIRPFLRRYPEETMRFIRRCAMDNNYHVRRLASEGIRPFLPWAVRANVEPKQIFEVLEILKHDNTRYVTRSVANTLNDLSKTDPQKVIQTLTDWQKQPSDEMTWVIKHALRTLIKQDHGGALSLLGYPTDPQFELSAVNASTLIFVGEHLSYQCTIKSSVSQRLRIALRVYYLKANGSHSAKVFSVKDTNTSAGETIKINKTVSFRAITTRAMYPGQHEVEIVVNGIARSKRSFQLCQPSQ</sequence>
<name>A0Y8I4_9GAMM</name>
<dbReference type="OrthoDB" id="9797162at2"/>